<gene>
    <name evidence="3" type="ORF">MAIT1_01402</name>
</gene>
<comment type="caution">
    <text evidence="3">The sequence shown here is derived from an EMBL/GenBank/DDBJ whole genome shotgun (WGS) entry which is preliminary data.</text>
</comment>
<dbReference type="InterPro" id="IPR050272">
    <property type="entry name" value="Isochorismatase-like_hydrls"/>
</dbReference>
<name>A0A1Y2K089_9PROT</name>
<proteinExistence type="predicted"/>
<sequence>MSEPKTLFELTGGTPPPADFANASLVLIDFQNDYFAGPLTLPDGAAALACAEGMLAAARAAGAPIFHIAHSIEGGALFDRSAHGGQIVDALAPRVGETVIEKPLPNSFAGTQLGAALKATGRDQIIVAGLMTHMCVSATTRAALDHGFLTTIEANACATRDLPDGEGGVVSAQALHSAELAALSDRFAIVVRNHDWTI</sequence>
<feature type="domain" description="Isochorismatase-like" evidence="2">
    <location>
        <begin position="25"/>
        <end position="192"/>
    </location>
</feature>
<organism evidence="3 4">
    <name type="scientific">Magnetofaba australis IT-1</name>
    <dbReference type="NCBI Taxonomy" id="1434232"/>
    <lineage>
        <taxon>Bacteria</taxon>
        <taxon>Pseudomonadati</taxon>
        <taxon>Pseudomonadota</taxon>
        <taxon>Magnetococcia</taxon>
        <taxon>Magnetococcales</taxon>
        <taxon>Magnetococcaceae</taxon>
        <taxon>Magnetofaba</taxon>
    </lineage>
</organism>
<dbReference type="CDD" id="cd01014">
    <property type="entry name" value="nicotinamidase_related"/>
    <property type="match status" value="1"/>
</dbReference>
<dbReference type="OrthoDB" id="9794942at2"/>
<evidence type="ECO:0000313" key="4">
    <source>
        <dbReference type="Proteomes" id="UP000194003"/>
    </source>
</evidence>
<dbReference type="SUPFAM" id="SSF52499">
    <property type="entry name" value="Isochorismatase-like hydrolases"/>
    <property type="match status" value="1"/>
</dbReference>
<dbReference type="Proteomes" id="UP000194003">
    <property type="component" value="Unassembled WGS sequence"/>
</dbReference>
<evidence type="ECO:0000313" key="3">
    <source>
        <dbReference type="EMBL" id="OSM01440.1"/>
    </source>
</evidence>
<evidence type="ECO:0000259" key="2">
    <source>
        <dbReference type="Pfam" id="PF00857"/>
    </source>
</evidence>
<keyword evidence="4" id="KW-1185">Reference proteome</keyword>
<reference evidence="3 4" key="1">
    <citation type="journal article" date="2016" name="BMC Genomics">
        <title>Combined genomic and structural analyses of a cultured magnetotactic bacterium reveals its niche adaptation to a dynamic environment.</title>
        <authorList>
            <person name="Araujo A.C."/>
            <person name="Morillo V."/>
            <person name="Cypriano J."/>
            <person name="Teixeira L.C."/>
            <person name="Leao P."/>
            <person name="Lyra S."/>
            <person name="Almeida L.G."/>
            <person name="Bazylinski D.A."/>
            <person name="Vasconcellos A.T."/>
            <person name="Abreu F."/>
            <person name="Lins U."/>
        </authorList>
    </citation>
    <scope>NUCLEOTIDE SEQUENCE [LARGE SCALE GENOMIC DNA]</scope>
    <source>
        <strain evidence="3 4">IT-1</strain>
    </source>
</reference>
<dbReference type="InterPro" id="IPR000868">
    <property type="entry name" value="Isochorismatase-like_dom"/>
</dbReference>
<evidence type="ECO:0000256" key="1">
    <source>
        <dbReference type="ARBA" id="ARBA00022801"/>
    </source>
</evidence>
<dbReference type="InterPro" id="IPR036380">
    <property type="entry name" value="Isochorismatase-like_sf"/>
</dbReference>
<dbReference type="RefSeq" id="WP_085442894.1">
    <property type="nucleotide sequence ID" value="NZ_LVJN01000020.1"/>
</dbReference>
<dbReference type="STRING" id="1434232.MAIT1_01402"/>
<dbReference type="Gene3D" id="3.40.50.850">
    <property type="entry name" value="Isochorismatase-like"/>
    <property type="match status" value="1"/>
</dbReference>
<protein>
    <submittedName>
        <fullName evidence="3">Putative isochorismatase</fullName>
    </submittedName>
</protein>
<dbReference type="PANTHER" id="PTHR43540:SF15">
    <property type="entry name" value="BLR5631 PROTEIN"/>
    <property type="match status" value="1"/>
</dbReference>
<accession>A0A1Y2K089</accession>
<dbReference type="EMBL" id="LVJN01000020">
    <property type="protein sequence ID" value="OSM01440.1"/>
    <property type="molecule type" value="Genomic_DNA"/>
</dbReference>
<dbReference type="PANTHER" id="PTHR43540">
    <property type="entry name" value="PEROXYUREIDOACRYLATE/UREIDOACRYLATE AMIDOHYDROLASE-RELATED"/>
    <property type="match status" value="1"/>
</dbReference>
<keyword evidence="1" id="KW-0378">Hydrolase</keyword>
<dbReference type="GO" id="GO:0016787">
    <property type="term" value="F:hydrolase activity"/>
    <property type="evidence" value="ECO:0007669"/>
    <property type="project" value="UniProtKB-KW"/>
</dbReference>
<dbReference type="AlphaFoldDB" id="A0A1Y2K089"/>
<dbReference type="Pfam" id="PF00857">
    <property type="entry name" value="Isochorismatase"/>
    <property type="match status" value="1"/>
</dbReference>